<keyword evidence="2" id="KW-1185">Reference proteome</keyword>
<protein>
    <submittedName>
        <fullName evidence="1">Uncharacterized protein</fullName>
    </submittedName>
</protein>
<dbReference type="Proteomes" id="UP001066276">
    <property type="component" value="Chromosome 9"/>
</dbReference>
<evidence type="ECO:0000313" key="1">
    <source>
        <dbReference type="EMBL" id="KAJ1105135.1"/>
    </source>
</evidence>
<proteinExistence type="predicted"/>
<evidence type="ECO:0000313" key="2">
    <source>
        <dbReference type="Proteomes" id="UP001066276"/>
    </source>
</evidence>
<organism evidence="1 2">
    <name type="scientific">Pleurodeles waltl</name>
    <name type="common">Iberian ribbed newt</name>
    <dbReference type="NCBI Taxonomy" id="8319"/>
    <lineage>
        <taxon>Eukaryota</taxon>
        <taxon>Metazoa</taxon>
        <taxon>Chordata</taxon>
        <taxon>Craniata</taxon>
        <taxon>Vertebrata</taxon>
        <taxon>Euteleostomi</taxon>
        <taxon>Amphibia</taxon>
        <taxon>Batrachia</taxon>
        <taxon>Caudata</taxon>
        <taxon>Salamandroidea</taxon>
        <taxon>Salamandridae</taxon>
        <taxon>Pleurodelinae</taxon>
        <taxon>Pleurodeles</taxon>
    </lineage>
</organism>
<dbReference type="EMBL" id="JANPWB010000013">
    <property type="protein sequence ID" value="KAJ1105135.1"/>
    <property type="molecule type" value="Genomic_DNA"/>
</dbReference>
<name>A0AAV7MN38_PLEWA</name>
<reference evidence="1" key="1">
    <citation type="journal article" date="2022" name="bioRxiv">
        <title>Sequencing and chromosome-scale assembly of the giantPleurodeles waltlgenome.</title>
        <authorList>
            <person name="Brown T."/>
            <person name="Elewa A."/>
            <person name="Iarovenko S."/>
            <person name="Subramanian E."/>
            <person name="Araus A.J."/>
            <person name="Petzold A."/>
            <person name="Susuki M."/>
            <person name="Suzuki K.-i.T."/>
            <person name="Hayashi T."/>
            <person name="Toyoda A."/>
            <person name="Oliveira C."/>
            <person name="Osipova E."/>
            <person name="Leigh N.D."/>
            <person name="Simon A."/>
            <person name="Yun M.H."/>
        </authorList>
    </citation>
    <scope>NUCLEOTIDE SEQUENCE</scope>
    <source>
        <strain evidence="1">20211129_DDA</strain>
        <tissue evidence="1">Liver</tissue>
    </source>
</reference>
<dbReference type="AlphaFoldDB" id="A0AAV7MN38"/>
<accession>A0AAV7MN38</accession>
<comment type="caution">
    <text evidence="1">The sequence shown here is derived from an EMBL/GenBank/DDBJ whole genome shotgun (WGS) entry which is preliminary data.</text>
</comment>
<gene>
    <name evidence="1" type="ORF">NDU88_002543</name>
</gene>
<sequence>MQGHCYIEGLTSHAQEVLIWASQGSRGSSKRGIHRGDTISKHARVLTSIQGHLAHLERQIAELDWRQQSVADGSLLGDVKAKVDECHETAQSEAHYLGT</sequence>